<evidence type="ECO:0008006" key="4">
    <source>
        <dbReference type="Google" id="ProtNLM"/>
    </source>
</evidence>
<reference evidence="2" key="1">
    <citation type="submission" date="2020-10" db="EMBL/GenBank/DDBJ databases">
        <authorList>
            <person name="Kikuchi T."/>
        </authorList>
    </citation>
    <scope>NUCLEOTIDE SEQUENCE</scope>
    <source>
        <strain evidence="2">NKZ352</strain>
    </source>
</reference>
<dbReference type="Proteomes" id="UP000835052">
    <property type="component" value="Unassembled WGS sequence"/>
</dbReference>
<gene>
    <name evidence="2" type="ORF">CAUJ_LOCUS8376</name>
</gene>
<proteinExistence type="predicted"/>
<evidence type="ECO:0000256" key="1">
    <source>
        <dbReference type="SAM" id="SignalP"/>
    </source>
</evidence>
<dbReference type="EMBL" id="CAJGYM010000028">
    <property type="protein sequence ID" value="CAD6192457.1"/>
    <property type="molecule type" value="Genomic_DNA"/>
</dbReference>
<sequence length="223" mass="25028">MSPLMLLLALLIIGITDGDVHVNLCVLRCKDNHMLEMENEWSSDFTLPLLSLLRTTRNETAAYIKAQAICTSNAMLENCVNGCNKSQEASIILAGVKAWQDACSNLEEVRAQFPCWRENGEELSKVCRSNTVRLAKSMQIFAKNQTQENIGTICSEYEEFTTCFTQEHGKYCGYRSEVANNETDVRQQPRSNAQNAENSMEYAPTGLQVLPTTQGHLFSRAIF</sequence>
<feature type="signal peptide" evidence="1">
    <location>
        <begin position="1"/>
        <end position="18"/>
    </location>
</feature>
<accession>A0A8S1HAS7</accession>
<keyword evidence="3" id="KW-1185">Reference proteome</keyword>
<name>A0A8S1HAS7_9PELO</name>
<evidence type="ECO:0000313" key="3">
    <source>
        <dbReference type="Proteomes" id="UP000835052"/>
    </source>
</evidence>
<dbReference type="OrthoDB" id="5790531at2759"/>
<evidence type="ECO:0000313" key="2">
    <source>
        <dbReference type="EMBL" id="CAD6192457.1"/>
    </source>
</evidence>
<keyword evidence="1" id="KW-0732">Signal</keyword>
<dbReference type="AlphaFoldDB" id="A0A8S1HAS7"/>
<protein>
    <recommendedName>
        <fullName evidence="4">DUF19 domain-containing protein</fullName>
    </recommendedName>
</protein>
<organism evidence="2 3">
    <name type="scientific">Caenorhabditis auriculariae</name>
    <dbReference type="NCBI Taxonomy" id="2777116"/>
    <lineage>
        <taxon>Eukaryota</taxon>
        <taxon>Metazoa</taxon>
        <taxon>Ecdysozoa</taxon>
        <taxon>Nematoda</taxon>
        <taxon>Chromadorea</taxon>
        <taxon>Rhabditida</taxon>
        <taxon>Rhabditina</taxon>
        <taxon>Rhabditomorpha</taxon>
        <taxon>Rhabditoidea</taxon>
        <taxon>Rhabditidae</taxon>
        <taxon>Peloderinae</taxon>
        <taxon>Caenorhabditis</taxon>
    </lineage>
</organism>
<comment type="caution">
    <text evidence="2">The sequence shown here is derived from an EMBL/GenBank/DDBJ whole genome shotgun (WGS) entry which is preliminary data.</text>
</comment>
<feature type="chain" id="PRO_5035802916" description="DUF19 domain-containing protein" evidence="1">
    <location>
        <begin position="19"/>
        <end position="223"/>
    </location>
</feature>